<evidence type="ECO:0000313" key="4">
    <source>
        <dbReference type="Proteomes" id="UP001595882"/>
    </source>
</evidence>
<dbReference type="EMBL" id="JBHSDT010000001">
    <property type="protein sequence ID" value="MFC4401721.1"/>
    <property type="molecule type" value="Genomic_DNA"/>
</dbReference>
<accession>A0ABV8WPC8</accession>
<keyword evidence="4" id="KW-1185">Reference proteome</keyword>
<feature type="domain" description="Elongation factor G-binding protein N-terminal" evidence="1">
    <location>
        <begin position="4"/>
        <end position="86"/>
    </location>
</feature>
<protein>
    <submittedName>
        <fullName evidence="3">FusB/FusC family EF-G-binding protein</fullName>
    </submittedName>
</protein>
<dbReference type="Pfam" id="PF16571">
    <property type="entry name" value="FBP_C"/>
    <property type="match status" value="1"/>
</dbReference>
<organism evidence="3 4">
    <name type="scientific">Gracilibacillus xinjiangensis</name>
    <dbReference type="NCBI Taxonomy" id="1193282"/>
    <lineage>
        <taxon>Bacteria</taxon>
        <taxon>Bacillati</taxon>
        <taxon>Bacillota</taxon>
        <taxon>Bacilli</taxon>
        <taxon>Bacillales</taxon>
        <taxon>Bacillaceae</taxon>
        <taxon>Gracilibacillus</taxon>
    </lineage>
</organism>
<feature type="domain" description="Elongation factor G-binding protein C-terminal treble-clef zinc-finger" evidence="2">
    <location>
        <begin position="100"/>
        <end position="198"/>
    </location>
</feature>
<proteinExistence type="predicted"/>
<evidence type="ECO:0000313" key="3">
    <source>
        <dbReference type="EMBL" id="MFC4401721.1"/>
    </source>
</evidence>
<sequence length="211" mass="24231">MESFIQVEQFHFIREQASTIIQAKVNSTDLGVTQAVREMAMENTRSIFTDLSEDQEQLLREIDQIQDKEDLESFLHQLKQYVIPFPLVSEKMIEKAFPKVKKLKQPDLSAYDLKETVYLRWEDLGTSKTYMLMPRQGKLVGVSGFLETSIHKGICSICNGLEEVALFTIEKKGTMRGTYSKKGNYICKDAAVCNQNLKSIDKLLAFLKYLQ</sequence>
<dbReference type="Gene3D" id="1.20.1280.250">
    <property type="match status" value="1"/>
</dbReference>
<reference evidence="4" key="1">
    <citation type="journal article" date="2019" name="Int. J. Syst. Evol. Microbiol.">
        <title>The Global Catalogue of Microorganisms (GCM) 10K type strain sequencing project: providing services to taxonomists for standard genome sequencing and annotation.</title>
        <authorList>
            <consortium name="The Broad Institute Genomics Platform"/>
            <consortium name="The Broad Institute Genome Sequencing Center for Infectious Disease"/>
            <person name="Wu L."/>
            <person name="Ma J."/>
        </authorList>
    </citation>
    <scope>NUCLEOTIDE SEQUENCE [LARGE SCALE GENOMIC DNA]</scope>
    <source>
        <strain evidence="4">CCUG 37865</strain>
    </source>
</reference>
<dbReference type="InterPro" id="IPR032330">
    <property type="entry name" value="EF-G-binding_C"/>
</dbReference>
<dbReference type="Proteomes" id="UP001595882">
    <property type="component" value="Unassembled WGS sequence"/>
</dbReference>
<dbReference type="CDD" id="cd16342">
    <property type="entry name" value="FusC_FusB"/>
    <property type="match status" value="1"/>
</dbReference>
<comment type="caution">
    <text evidence="3">The sequence shown here is derived from an EMBL/GenBank/DDBJ whole genome shotgun (WGS) entry which is preliminary data.</text>
</comment>
<name>A0ABV8WPC8_9BACI</name>
<dbReference type="InterPro" id="IPR010841">
    <property type="entry name" value="EF-G-binding_N"/>
</dbReference>
<dbReference type="RefSeq" id="WP_390248565.1">
    <property type="nucleotide sequence ID" value="NZ_JBHSDT010000001.1"/>
</dbReference>
<dbReference type="Pfam" id="PF07299">
    <property type="entry name" value="EF-G-binding_N"/>
    <property type="match status" value="1"/>
</dbReference>
<gene>
    <name evidence="3" type="ORF">ACFOY7_01225</name>
</gene>
<evidence type="ECO:0000259" key="2">
    <source>
        <dbReference type="Pfam" id="PF16571"/>
    </source>
</evidence>
<dbReference type="InterPro" id="IPR038344">
    <property type="entry name" value="EF-G_N_sf"/>
</dbReference>
<evidence type="ECO:0000259" key="1">
    <source>
        <dbReference type="Pfam" id="PF07299"/>
    </source>
</evidence>